<dbReference type="OrthoDB" id="3265128at2759"/>
<protein>
    <submittedName>
        <fullName evidence="1">Uncharacterized protein</fullName>
    </submittedName>
</protein>
<reference evidence="1 2" key="1">
    <citation type="journal article" date="2016" name="Mol. Biol. Evol.">
        <title>Comparative Genomics of Early-Diverging Mushroom-Forming Fungi Provides Insights into the Origins of Lignocellulose Decay Capabilities.</title>
        <authorList>
            <person name="Nagy L.G."/>
            <person name="Riley R."/>
            <person name="Tritt A."/>
            <person name="Adam C."/>
            <person name="Daum C."/>
            <person name="Floudas D."/>
            <person name="Sun H."/>
            <person name="Yadav J.S."/>
            <person name="Pangilinan J."/>
            <person name="Larsson K.H."/>
            <person name="Matsuura K."/>
            <person name="Barry K."/>
            <person name="Labutti K."/>
            <person name="Kuo R."/>
            <person name="Ohm R.A."/>
            <person name="Bhattacharya S.S."/>
            <person name="Shirouzu T."/>
            <person name="Yoshinaga Y."/>
            <person name="Martin F.M."/>
            <person name="Grigoriev I.V."/>
            <person name="Hibbett D.S."/>
        </authorList>
    </citation>
    <scope>NUCLEOTIDE SEQUENCE [LARGE SCALE GENOMIC DNA]</scope>
    <source>
        <strain evidence="1 2">HHB14362 ss-1</strain>
    </source>
</reference>
<sequence length="182" mass="19613">MSHQHLRLNLGTGAQVPPQRLRSLSVPLAPSTLDASDVTLTHFQAHMWEFQQGLARGRPDFNLNEAPGPPPPVTPVNPLVANLWTIAAASTWAQNQHDDGKKAVVLPPIIPGHKADALALIVPPKVEDAIREGKYVPYSALTTSAQKAASCGETMWQIDTSMGQFISKGLNRAGEYAIKIAE</sequence>
<dbReference type="EMBL" id="KV425613">
    <property type="protein sequence ID" value="KZT20909.1"/>
    <property type="molecule type" value="Genomic_DNA"/>
</dbReference>
<gene>
    <name evidence="1" type="ORF">NEOLEDRAFT_1182123</name>
</gene>
<evidence type="ECO:0000313" key="1">
    <source>
        <dbReference type="EMBL" id="KZT20909.1"/>
    </source>
</evidence>
<dbReference type="InParanoid" id="A0A165PE39"/>
<proteinExistence type="predicted"/>
<accession>A0A165PE39</accession>
<dbReference type="AlphaFoldDB" id="A0A165PE39"/>
<organism evidence="1 2">
    <name type="scientific">Neolentinus lepideus HHB14362 ss-1</name>
    <dbReference type="NCBI Taxonomy" id="1314782"/>
    <lineage>
        <taxon>Eukaryota</taxon>
        <taxon>Fungi</taxon>
        <taxon>Dikarya</taxon>
        <taxon>Basidiomycota</taxon>
        <taxon>Agaricomycotina</taxon>
        <taxon>Agaricomycetes</taxon>
        <taxon>Gloeophyllales</taxon>
        <taxon>Gloeophyllaceae</taxon>
        <taxon>Neolentinus</taxon>
    </lineage>
</organism>
<keyword evidence="2" id="KW-1185">Reference proteome</keyword>
<dbReference type="Proteomes" id="UP000076761">
    <property type="component" value="Unassembled WGS sequence"/>
</dbReference>
<name>A0A165PE39_9AGAM</name>
<evidence type="ECO:0000313" key="2">
    <source>
        <dbReference type="Proteomes" id="UP000076761"/>
    </source>
</evidence>